<dbReference type="Proteomes" id="UP000266441">
    <property type="component" value="Unassembled WGS sequence"/>
</dbReference>
<dbReference type="EMBL" id="QWET01000008">
    <property type="protein sequence ID" value="RIH64813.1"/>
    <property type="molecule type" value="Genomic_DNA"/>
</dbReference>
<dbReference type="Pfam" id="PF13715">
    <property type="entry name" value="CarbopepD_reg_2"/>
    <property type="match status" value="1"/>
</dbReference>
<evidence type="ECO:0000313" key="9">
    <source>
        <dbReference type="EMBL" id="RIH64813.1"/>
    </source>
</evidence>
<dbReference type="InterPro" id="IPR036942">
    <property type="entry name" value="Beta-barrel_TonB_sf"/>
</dbReference>
<dbReference type="NCBIfam" id="TIGR04057">
    <property type="entry name" value="SusC_RagA_signa"/>
    <property type="match status" value="1"/>
</dbReference>
<dbReference type="InterPro" id="IPR039426">
    <property type="entry name" value="TonB-dep_rcpt-like"/>
</dbReference>
<keyword evidence="3 7" id="KW-1134">Transmembrane beta strand</keyword>
<keyword evidence="6 7" id="KW-0998">Cell outer membrane</keyword>
<name>A0A399D074_9BACT</name>
<dbReference type="FunFam" id="2.170.130.10:FF:000003">
    <property type="entry name" value="SusC/RagA family TonB-linked outer membrane protein"/>
    <property type="match status" value="1"/>
</dbReference>
<dbReference type="InterPro" id="IPR037066">
    <property type="entry name" value="Plug_dom_sf"/>
</dbReference>
<evidence type="ECO:0000313" key="10">
    <source>
        <dbReference type="Proteomes" id="UP000266441"/>
    </source>
</evidence>
<keyword evidence="2 7" id="KW-0813">Transport</keyword>
<dbReference type="Gene3D" id="2.170.130.10">
    <property type="entry name" value="TonB-dependent receptor, plug domain"/>
    <property type="match status" value="1"/>
</dbReference>
<dbReference type="InterPro" id="IPR012910">
    <property type="entry name" value="Plug_dom"/>
</dbReference>
<dbReference type="SUPFAM" id="SSF56935">
    <property type="entry name" value="Porins"/>
    <property type="match status" value="1"/>
</dbReference>
<dbReference type="GO" id="GO:0009279">
    <property type="term" value="C:cell outer membrane"/>
    <property type="evidence" value="ECO:0007669"/>
    <property type="project" value="UniProtKB-SubCell"/>
</dbReference>
<evidence type="ECO:0000259" key="8">
    <source>
        <dbReference type="Pfam" id="PF07715"/>
    </source>
</evidence>
<evidence type="ECO:0000256" key="6">
    <source>
        <dbReference type="ARBA" id="ARBA00023237"/>
    </source>
</evidence>
<dbReference type="NCBIfam" id="TIGR04056">
    <property type="entry name" value="OMP_RagA_SusC"/>
    <property type="match status" value="1"/>
</dbReference>
<evidence type="ECO:0000256" key="3">
    <source>
        <dbReference type="ARBA" id="ARBA00022452"/>
    </source>
</evidence>
<organism evidence="9 10">
    <name type="scientific">Mariniphaga sediminis</name>
    <dbReference type="NCBI Taxonomy" id="1628158"/>
    <lineage>
        <taxon>Bacteria</taxon>
        <taxon>Pseudomonadati</taxon>
        <taxon>Bacteroidota</taxon>
        <taxon>Bacteroidia</taxon>
        <taxon>Marinilabiliales</taxon>
        <taxon>Prolixibacteraceae</taxon>
        <taxon>Mariniphaga</taxon>
    </lineage>
</organism>
<evidence type="ECO:0000256" key="4">
    <source>
        <dbReference type="ARBA" id="ARBA00022692"/>
    </source>
</evidence>
<comment type="caution">
    <text evidence="9">The sequence shown here is derived from an EMBL/GenBank/DDBJ whole genome shotgun (WGS) entry which is preliminary data.</text>
</comment>
<dbReference type="InterPro" id="IPR008969">
    <property type="entry name" value="CarboxyPept-like_regulatory"/>
</dbReference>
<gene>
    <name evidence="9" type="ORF">D1164_12270</name>
</gene>
<evidence type="ECO:0000256" key="1">
    <source>
        <dbReference type="ARBA" id="ARBA00004571"/>
    </source>
</evidence>
<reference evidence="9 10" key="1">
    <citation type="journal article" date="2015" name="Int. J. Syst. Evol. Microbiol.">
        <title>Mariniphaga sediminis sp. nov., isolated from coastal sediment.</title>
        <authorList>
            <person name="Wang F.Q."/>
            <person name="Shen Q.Y."/>
            <person name="Chen G.J."/>
            <person name="Du Z.J."/>
        </authorList>
    </citation>
    <scope>NUCLEOTIDE SEQUENCE [LARGE SCALE GENOMIC DNA]</scope>
    <source>
        <strain evidence="9 10">SY21</strain>
    </source>
</reference>
<keyword evidence="10" id="KW-1185">Reference proteome</keyword>
<accession>A0A399D074</accession>
<protein>
    <submittedName>
        <fullName evidence="9">SusC/RagA family TonB-linked outer membrane protein</fullName>
    </submittedName>
</protein>
<evidence type="ECO:0000256" key="5">
    <source>
        <dbReference type="ARBA" id="ARBA00023136"/>
    </source>
</evidence>
<dbReference type="SUPFAM" id="SSF49464">
    <property type="entry name" value="Carboxypeptidase regulatory domain-like"/>
    <property type="match status" value="1"/>
</dbReference>
<dbReference type="InterPro" id="IPR023997">
    <property type="entry name" value="TonB-dep_OMP_SusC/RagA_CS"/>
</dbReference>
<evidence type="ECO:0000256" key="7">
    <source>
        <dbReference type="PROSITE-ProRule" id="PRU01360"/>
    </source>
</evidence>
<dbReference type="Pfam" id="PF07715">
    <property type="entry name" value="Plug"/>
    <property type="match status" value="1"/>
</dbReference>
<evidence type="ECO:0000256" key="2">
    <source>
        <dbReference type="ARBA" id="ARBA00022448"/>
    </source>
</evidence>
<keyword evidence="4 7" id="KW-0812">Transmembrane</keyword>
<comment type="subcellular location">
    <subcellularLocation>
        <location evidence="1 7">Cell outer membrane</location>
        <topology evidence="1 7">Multi-pass membrane protein</topology>
    </subcellularLocation>
</comment>
<dbReference type="PROSITE" id="PS52016">
    <property type="entry name" value="TONB_DEPENDENT_REC_3"/>
    <property type="match status" value="1"/>
</dbReference>
<dbReference type="Gene3D" id="2.60.40.1120">
    <property type="entry name" value="Carboxypeptidase-like, regulatory domain"/>
    <property type="match status" value="1"/>
</dbReference>
<dbReference type="Gene3D" id="2.40.170.20">
    <property type="entry name" value="TonB-dependent receptor, beta-barrel domain"/>
    <property type="match status" value="1"/>
</dbReference>
<comment type="similarity">
    <text evidence="7">Belongs to the TonB-dependent receptor family.</text>
</comment>
<proteinExistence type="inferred from homology"/>
<sequence length="1122" mass="127044">MKNCKRTRGIDVFSPALKMLLTMKLILVLICGFGLLNSIAEKSYAQSARMTFALRDVSIKNVLQHIEYNSEFSFMYDNNKIDADRKVNIIVKDETIETVLNQLFGNETDYRIIDKHIILFPGENYRPGNADSYTRGQQAQRTVSGKVEDTRSQPLPGVAVVIKGTSRGTVTNAEGEYTLTNIPEDATLVFSFVGMKKQEVVVGDQLTINVSMEEETIGLEEVIAVGYAVQERISLTNSVAQIDGDEIVKKPVSHIGQSLQGMAPGVVVIDNGGRPGDSEINIRIRGLTTLGDDETKRDPLIIVDGIEQRMSDINPDDIASISVLKDASSTAIYGSRAANGVILITTRRGEKGDVNVSYHGYYGFQRALNRPEHLDLRSYFELENVARINAGSSPTYSEEFINEYVNATDREKYPLPFPWFDKGVMLKDAPQQNHTLSFSGGTDFMQARASLRYQDIEGIVSNFSDKTNEVRINTDFNVSEKLKVSFDINFRSSEDRQPYDGVFNVFNYMLHATKFSYPQYKTGEYGLGPQNNNPLIFAELSGLRKRKNDYLIGKIKADYQIFSDLKYTLEYGARNSLTEVSAYKNKYRNEDPVTGRVRQVPINSLEENRTSFREYTLNHLLNYHKSLGNNNVNLLLGYSTIDNKQKYLEGFRQDFYNNDIQSLDSGSNDNKDNEGYNRGYGLRSYFGRLNYNYAKKYFIEINGRYDGSSRFSSAKRYAFFPSFSGAWRISQENFWGSLSETINEFKLRASWGITGNQAIDLYEFYPALTNIDYAFFENPAVGYAPTRIVNENLTWEKTEQLDIGIDLGLLSNRMNFSFDYYNKLTKDILLELPIPATVGLDASFQNAGTVRNKGWEASLDFRGGNVFKYNLGLNISRNKNVVEDLLGTGPYIEGGGANQTFIIKEGMAMNSLWGYLTDGFFQTEEEIANYPTYQANTKPGDVKYLNLNDDDKITPDDRAFLGYSFPIYTYGSTMNFSYKNFELYMQWQGASGHTTQVAGGLGHQATYEAFTHKVYADYWTENNRDARWPRPIKSNLRNLQASDLLTIDADYIRLKNTMISYNVPASLLNKLPISRAQVYINATDLITLSKLNEWNLDPEMPPGRANYYPQVGIYTVGLKLNF</sequence>
<dbReference type="AlphaFoldDB" id="A0A399D074"/>
<dbReference type="OrthoDB" id="9768177at2"/>
<feature type="domain" description="TonB-dependent receptor plug" evidence="8">
    <location>
        <begin position="234"/>
        <end position="341"/>
    </location>
</feature>
<keyword evidence="5 7" id="KW-0472">Membrane</keyword>
<dbReference type="InterPro" id="IPR023996">
    <property type="entry name" value="TonB-dep_OMP_SusC/RagA"/>
</dbReference>